<feature type="domain" description="Bacteriophage T5 Orf172 DNA-binding" evidence="1">
    <location>
        <begin position="9"/>
        <end position="89"/>
    </location>
</feature>
<gene>
    <name evidence="2" type="ORF">METZ01_LOCUS302993</name>
</gene>
<sequence length="203" mass="24141">VAFVYVFQSGDGNYFKIGRTMDEIEKRRKVLSTGNPKELKLYDHIETDHDSEVEKYLHKKLYKYYSAEGDAKEFYLVEPGILKEALDDAREYEVDFLPLKQEAKELGKEDSNGEYADPDDQVLEMYRKLIDIRGQMDWLKIKSEILETKIKNRIRQMDGIKGIASWKTQVRFDFNKAKFEEQYPELHEEFVEQKKVRAFNILY</sequence>
<dbReference type="SMART" id="SM00974">
    <property type="entry name" value="T5orf172"/>
    <property type="match status" value="1"/>
</dbReference>
<accession>A0A382MMV4</accession>
<evidence type="ECO:0000313" key="2">
    <source>
        <dbReference type="EMBL" id="SVC50139.1"/>
    </source>
</evidence>
<dbReference type="Pfam" id="PF10544">
    <property type="entry name" value="T5orf172"/>
    <property type="match status" value="1"/>
</dbReference>
<organism evidence="2">
    <name type="scientific">marine metagenome</name>
    <dbReference type="NCBI Taxonomy" id="408172"/>
    <lineage>
        <taxon>unclassified sequences</taxon>
        <taxon>metagenomes</taxon>
        <taxon>ecological metagenomes</taxon>
    </lineage>
</organism>
<dbReference type="EMBL" id="UINC01094689">
    <property type="protein sequence ID" value="SVC50139.1"/>
    <property type="molecule type" value="Genomic_DNA"/>
</dbReference>
<proteinExistence type="predicted"/>
<evidence type="ECO:0000259" key="1">
    <source>
        <dbReference type="SMART" id="SM00974"/>
    </source>
</evidence>
<feature type="non-terminal residue" evidence="2">
    <location>
        <position position="1"/>
    </location>
</feature>
<protein>
    <recommendedName>
        <fullName evidence="1">Bacteriophage T5 Orf172 DNA-binding domain-containing protein</fullName>
    </recommendedName>
</protein>
<dbReference type="AlphaFoldDB" id="A0A382MMV4"/>
<reference evidence="2" key="1">
    <citation type="submission" date="2018-05" db="EMBL/GenBank/DDBJ databases">
        <authorList>
            <person name="Lanie J.A."/>
            <person name="Ng W.-L."/>
            <person name="Kazmierczak K.M."/>
            <person name="Andrzejewski T.M."/>
            <person name="Davidsen T.M."/>
            <person name="Wayne K.J."/>
            <person name="Tettelin H."/>
            <person name="Glass J.I."/>
            <person name="Rusch D."/>
            <person name="Podicherti R."/>
            <person name="Tsui H.-C.T."/>
            <person name="Winkler M.E."/>
        </authorList>
    </citation>
    <scope>NUCLEOTIDE SEQUENCE</scope>
</reference>
<dbReference type="InterPro" id="IPR018306">
    <property type="entry name" value="Phage_T5_Orf172_DNA-bd"/>
</dbReference>
<name>A0A382MMV4_9ZZZZ</name>